<dbReference type="RefSeq" id="WP_262431854.1">
    <property type="nucleotide sequence ID" value="NZ_JACRTE010000005.1"/>
</dbReference>
<accession>A0A926F8S1</accession>
<evidence type="ECO:0000313" key="5">
    <source>
        <dbReference type="Proteomes" id="UP000647416"/>
    </source>
</evidence>
<evidence type="ECO:0000256" key="1">
    <source>
        <dbReference type="SAM" id="SignalP"/>
    </source>
</evidence>
<feature type="chain" id="PRO_5037874752" evidence="1">
    <location>
        <begin position="27"/>
        <end position="338"/>
    </location>
</feature>
<name>A0A926F8S1_9FIRM</name>
<proteinExistence type="predicted"/>
<evidence type="ECO:0000313" key="4">
    <source>
        <dbReference type="EMBL" id="MBC8596363.1"/>
    </source>
</evidence>
<feature type="domain" description="DUF3048" evidence="3">
    <location>
        <begin position="215"/>
        <end position="326"/>
    </location>
</feature>
<dbReference type="InterPro" id="IPR035328">
    <property type="entry name" value="DUF3048_C"/>
</dbReference>
<dbReference type="AlphaFoldDB" id="A0A926F8S1"/>
<dbReference type="InterPro" id="IPR021416">
    <property type="entry name" value="DUF3048_N"/>
</dbReference>
<dbReference type="SUPFAM" id="SSF159774">
    <property type="entry name" value="YerB-like"/>
    <property type="match status" value="1"/>
</dbReference>
<evidence type="ECO:0000259" key="3">
    <source>
        <dbReference type="Pfam" id="PF17479"/>
    </source>
</evidence>
<keyword evidence="1" id="KW-0732">Signal</keyword>
<comment type="caution">
    <text evidence="4">The sequence shown here is derived from an EMBL/GenBank/DDBJ whole genome shotgun (WGS) entry which is preliminary data.</text>
</comment>
<feature type="domain" description="DUF3048" evidence="2">
    <location>
        <begin position="54"/>
        <end position="190"/>
    </location>
</feature>
<dbReference type="Proteomes" id="UP000647416">
    <property type="component" value="Unassembled WGS sequence"/>
</dbReference>
<dbReference type="Gene3D" id="3.50.90.10">
    <property type="entry name" value="YerB-like"/>
    <property type="match status" value="1"/>
</dbReference>
<dbReference type="PROSITE" id="PS51257">
    <property type="entry name" value="PROKAR_LIPOPROTEIN"/>
    <property type="match status" value="1"/>
</dbReference>
<dbReference type="Pfam" id="PF17479">
    <property type="entry name" value="DUF3048_C"/>
    <property type="match status" value="1"/>
</dbReference>
<sequence length="338" mass="37771">MKKQAKRALIGFLCASLLLTGCGKKAEEKTETNDEKSQITEVDNTSEFYKNITEGNERPIAVMIDNDNSSAWPQSGLDKAYKVYEIVVEGGATRFMALFKNSDCEKIGPVRSSRHYFLDYVLENDAVYVHYGWSPKAANDISALGINKINGVLGGDGNIFWRERKYSGDWHSAYTNIEKIKAMAKEKGYRSTTDEKITGINKEFTEITGDNAVNITLPYSGMYKVYYTYDEKIKAYKRKMNSTEHKSADGTDYTATNIIIQYAKNFPLGDGSPRQDVSTVGNGEGYFITGGKCVPITWQKTSRQAKTVYKTQDGNEISLNPGTTWINIISPTTKAVIK</sequence>
<keyword evidence="5" id="KW-1185">Reference proteome</keyword>
<dbReference type="InterPro" id="IPR023158">
    <property type="entry name" value="YerB-like_sf"/>
</dbReference>
<feature type="signal peptide" evidence="1">
    <location>
        <begin position="1"/>
        <end position="26"/>
    </location>
</feature>
<evidence type="ECO:0000259" key="2">
    <source>
        <dbReference type="Pfam" id="PF11258"/>
    </source>
</evidence>
<reference evidence="4" key="1">
    <citation type="submission" date="2020-08" db="EMBL/GenBank/DDBJ databases">
        <title>Genome public.</title>
        <authorList>
            <person name="Liu C."/>
            <person name="Sun Q."/>
        </authorList>
    </citation>
    <scope>NUCLEOTIDE SEQUENCE</scope>
    <source>
        <strain evidence="4">NSJ-50</strain>
    </source>
</reference>
<organism evidence="4 5">
    <name type="scientific">Qingrenia yutianensis</name>
    <dbReference type="NCBI Taxonomy" id="2763676"/>
    <lineage>
        <taxon>Bacteria</taxon>
        <taxon>Bacillati</taxon>
        <taxon>Bacillota</taxon>
        <taxon>Clostridia</taxon>
        <taxon>Eubacteriales</taxon>
        <taxon>Oscillospiraceae</taxon>
        <taxon>Qingrenia</taxon>
    </lineage>
</organism>
<protein>
    <submittedName>
        <fullName evidence="4">DUF3048 domain-containing protein</fullName>
    </submittedName>
</protein>
<dbReference type="EMBL" id="JACRTE010000005">
    <property type="protein sequence ID" value="MBC8596363.1"/>
    <property type="molecule type" value="Genomic_DNA"/>
</dbReference>
<gene>
    <name evidence="4" type="ORF">H8706_05710</name>
</gene>
<dbReference type="Pfam" id="PF11258">
    <property type="entry name" value="DUF3048"/>
    <property type="match status" value="1"/>
</dbReference>